<dbReference type="PANTHER" id="PTHR31769">
    <property type="entry name" value="OS07G0462200 PROTEIN-RELATED"/>
    <property type="match status" value="1"/>
</dbReference>
<dbReference type="InterPro" id="IPR009606">
    <property type="entry name" value="DEAL/Modifying_wall_lignin1/2"/>
</dbReference>
<evidence type="ECO:0000256" key="5">
    <source>
        <dbReference type="ARBA" id="ARBA00023136"/>
    </source>
</evidence>
<comment type="subcellular location">
    <subcellularLocation>
        <location evidence="1">Endomembrane system</location>
        <topology evidence="1">Multi-pass membrane protein</topology>
    </subcellularLocation>
</comment>
<evidence type="ECO:0000313" key="9">
    <source>
        <dbReference type="Proteomes" id="UP000290289"/>
    </source>
</evidence>
<feature type="transmembrane region" description="Helical" evidence="7">
    <location>
        <begin position="80"/>
        <end position="103"/>
    </location>
</feature>
<dbReference type="InterPro" id="IPR052222">
    <property type="entry name" value="DESIGUAL"/>
</dbReference>
<evidence type="ECO:0000256" key="4">
    <source>
        <dbReference type="ARBA" id="ARBA00022989"/>
    </source>
</evidence>
<keyword evidence="9" id="KW-1185">Reference proteome</keyword>
<comment type="caution">
    <text evidence="8">The sequence shown here is derived from an EMBL/GenBank/DDBJ whole genome shotgun (WGS) entry which is preliminary data.</text>
</comment>
<dbReference type="Pfam" id="PF06749">
    <property type="entry name" value="DUF1218"/>
    <property type="match status" value="1"/>
</dbReference>
<protein>
    <recommendedName>
        <fullName evidence="10">Transmembrane protein</fullName>
    </recommendedName>
</protein>
<evidence type="ECO:0000256" key="6">
    <source>
        <dbReference type="ARBA" id="ARBA00029467"/>
    </source>
</evidence>
<feature type="transmembrane region" description="Helical" evidence="7">
    <location>
        <begin position="131"/>
        <end position="155"/>
    </location>
</feature>
<name>A0A498IDS4_MALDO</name>
<dbReference type="GO" id="GO:0012505">
    <property type="term" value="C:endomembrane system"/>
    <property type="evidence" value="ECO:0007669"/>
    <property type="project" value="UniProtKB-SubCell"/>
</dbReference>
<dbReference type="AlphaFoldDB" id="A0A498IDS4"/>
<keyword evidence="5 7" id="KW-0472">Membrane</keyword>
<evidence type="ECO:0000313" key="8">
    <source>
        <dbReference type="EMBL" id="RXH80177.1"/>
    </source>
</evidence>
<feature type="transmembrane region" description="Helical" evidence="7">
    <location>
        <begin position="27"/>
        <end position="47"/>
    </location>
</feature>
<organism evidence="8 9">
    <name type="scientific">Malus domestica</name>
    <name type="common">Apple</name>
    <name type="synonym">Pyrus malus</name>
    <dbReference type="NCBI Taxonomy" id="3750"/>
    <lineage>
        <taxon>Eukaryota</taxon>
        <taxon>Viridiplantae</taxon>
        <taxon>Streptophyta</taxon>
        <taxon>Embryophyta</taxon>
        <taxon>Tracheophyta</taxon>
        <taxon>Spermatophyta</taxon>
        <taxon>Magnoliopsida</taxon>
        <taxon>eudicotyledons</taxon>
        <taxon>Gunneridae</taxon>
        <taxon>Pentapetalae</taxon>
        <taxon>rosids</taxon>
        <taxon>fabids</taxon>
        <taxon>Rosales</taxon>
        <taxon>Rosaceae</taxon>
        <taxon>Amygdaloideae</taxon>
        <taxon>Maleae</taxon>
        <taxon>Malus</taxon>
    </lineage>
</organism>
<feature type="transmembrane region" description="Helical" evidence="7">
    <location>
        <begin position="176"/>
        <end position="197"/>
    </location>
</feature>
<dbReference type="EMBL" id="RDQH01000339">
    <property type="protein sequence ID" value="RXH80177.1"/>
    <property type="molecule type" value="Genomic_DNA"/>
</dbReference>
<keyword evidence="3" id="KW-0732">Signal</keyword>
<comment type="similarity">
    <text evidence="6">Belongs to the DESIGUAL family.</text>
</comment>
<accession>A0A498IDS4</accession>
<dbReference type="OrthoDB" id="1861835at2759"/>
<keyword evidence="4 7" id="KW-1133">Transmembrane helix</keyword>
<proteinExistence type="inferred from homology"/>
<evidence type="ECO:0000256" key="1">
    <source>
        <dbReference type="ARBA" id="ARBA00004127"/>
    </source>
</evidence>
<dbReference type="Gramene" id="mRNA:MD13G0140400">
    <property type="protein sequence ID" value="mRNA:MD13G0140400"/>
    <property type="gene ID" value="MD13G0140400"/>
</dbReference>
<gene>
    <name evidence="8" type="ORF">DVH24_041324</name>
</gene>
<dbReference type="Proteomes" id="UP000290289">
    <property type="component" value="Chromosome 13"/>
</dbReference>
<sequence length="265" mass="28558">MPKRMAVTHADLSPSRPTTGLGSKTGAFIMVLTILCGLFCFILSLIAEATRSKVTWLSSDEGEGGGVNECVYSGSGKTPLLCATSAFLGLSVIMVVEHGYMLFAISNSPPAALVFWEPNYSGPAKSLKWQAAFFFVATWVCFATGEILLLIGVSVESGHLRKWSRPRPSCLVLRDGVLSAAGVFALTTVFLAAGLYLTALRAQRISQHQETLWRGVIEASVLYASPPTSPPLTTIPRENPSFRESHIDQPPLIVNPTALSKQLNF</sequence>
<evidence type="ECO:0000256" key="7">
    <source>
        <dbReference type="SAM" id="Phobius"/>
    </source>
</evidence>
<reference evidence="8 9" key="1">
    <citation type="submission" date="2018-10" db="EMBL/GenBank/DDBJ databases">
        <title>A high-quality apple genome assembly.</title>
        <authorList>
            <person name="Hu J."/>
        </authorList>
    </citation>
    <scope>NUCLEOTIDE SEQUENCE [LARGE SCALE GENOMIC DNA]</scope>
    <source>
        <strain evidence="9">cv. HFTH1</strain>
        <tissue evidence="8">Young leaf</tissue>
    </source>
</reference>
<keyword evidence="2 7" id="KW-0812">Transmembrane</keyword>
<evidence type="ECO:0000256" key="3">
    <source>
        <dbReference type="ARBA" id="ARBA00022729"/>
    </source>
</evidence>
<evidence type="ECO:0008006" key="10">
    <source>
        <dbReference type="Google" id="ProtNLM"/>
    </source>
</evidence>
<evidence type="ECO:0000256" key="2">
    <source>
        <dbReference type="ARBA" id="ARBA00022692"/>
    </source>
</evidence>